<evidence type="ECO:0000259" key="1">
    <source>
        <dbReference type="PROSITE" id="PS00028"/>
    </source>
</evidence>
<reference evidence="2 3" key="1">
    <citation type="submission" date="2022-05" db="EMBL/GenBank/DDBJ databases">
        <authorList>
            <consortium name="Genoscope - CEA"/>
            <person name="William W."/>
        </authorList>
    </citation>
    <scope>NUCLEOTIDE SEQUENCE [LARGE SCALE GENOMIC DNA]</scope>
</reference>
<feature type="non-terminal residue" evidence="2">
    <location>
        <position position="1"/>
    </location>
</feature>
<evidence type="ECO:0000313" key="3">
    <source>
        <dbReference type="Proteomes" id="UP001159405"/>
    </source>
</evidence>
<protein>
    <recommendedName>
        <fullName evidence="1">C2H2-type domain-containing protein</fullName>
    </recommendedName>
</protein>
<keyword evidence="3" id="KW-1185">Reference proteome</keyword>
<gene>
    <name evidence="2" type="ORF">PLOB_00002085</name>
</gene>
<sequence>GCKSNLLVFETLVDTMWQFEALSYRNIKEYVPLSSCRRDINSHLQRLKTSQANIKGDVENPPYCDLKNHVAAPLDSDPATELGDFINVRENRLVDECPAECNEHEVSIGSPLDESLPEEDISYEWCSTPCVKSGLKAVNEFIRSAPSARGRVDPVVRQLTIPWKEAAPSTQRYYRQKGKEIVEVALDCLAPGQAIELLSELMKHMEKKQKQKSAHILRAVHQDVAKDDILTNMTPEQALIIMDWAMKFLPLKYRETQGEWFGKKGLSWHVTAVTLDEKTDLPNVVTKPKEDFEVKTYVHLLDHFSQNWFAVASIYENTLMEIKRKSPEIVEAFARSENAGCYHCALLLLSIPGISQRTEVTTTRYDFSESNSGKDICDRHISPLKSHIRQYVNKGNDVEKAKDMKKAIDSYSGVRGCRASVVKVDASAQDLHNHNWNGVLMFSNFKFCADGIRMWKAFSVGEGKFVLYDKLMKRGTSQGSTRLEVIEPFTSPRLSTGFLYKNSKTTENKREPCEFSCPQPGCIELFKTTTALQNHQDFGKHIFCTQKDSTHDSIKRKWAKACTNIRPSYIPFNKNLEGLSQEECREYPTAEPGWALKKNKKTGRFSEHVKEYLLKLFLDGEETGNKSDPAVVASNLKSLRGPDGVKLFSSKDWLSAQQVTSYFSRLSSIAKSGKLSLNKKAVIEEEDMLDALFERGERESMREKVFHVVDL</sequence>
<comment type="caution">
    <text evidence="2">The sequence shown here is derived from an EMBL/GenBank/DDBJ whole genome shotgun (WGS) entry which is preliminary data.</text>
</comment>
<dbReference type="InterPro" id="IPR013087">
    <property type="entry name" value="Znf_C2H2_type"/>
</dbReference>
<dbReference type="Proteomes" id="UP001159405">
    <property type="component" value="Unassembled WGS sequence"/>
</dbReference>
<dbReference type="EMBL" id="CALNXK010000106">
    <property type="protein sequence ID" value="CAH3157051.1"/>
    <property type="molecule type" value="Genomic_DNA"/>
</dbReference>
<feature type="domain" description="C2H2-type" evidence="1">
    <location>
        <begin position="517"/>
        <end position="541"/>
    </location>
</feature>
<dbReference type="PANTHER" id="PTHR33845:SF1">
    <property type="entry name" value="C2H2-TYPE DOMAIN-CONTAINING PROTEIN"/>
    <property type="match status" value="1"/>
</dbReference>
<organism evidence="2 3">
    <name type="scientific">Porites lobata</name>
    <dbReference type="NCBI Taxonomy" id="104759"/>
    <lineage>
        <taxon>Eukaryota</taxon>
        <taxon>Metazoa</taxon>
        <taxon>Cnidaria</taxon>
        <taxon>Anthozoa</taxon>
        <taxon>Hexacorallia</taxon>
        <taxon>Scleractinia</taxon>
        <taxon>Fungiina</taxon>
        <taxon>Poritidae</taxon>
        <taxon>Porites</taxon>
    </lineage>
</organism>
<accession>A0ABN8Q8X4</accession>
<dbReference type="PANTHER" id="PTHR33845">
    <property type="entry name" value="C2H2-TYPE DOMAIN-CONTAINING PROTEIN"/>
    <property type="match status" value="1"/>
</dbReference>
<evidence type="ECO:0000313" key="2">
    <source>
        <dbReference type="EMBL" id="CAH3157051.1"/>
    </source>
</evidence>
<name>A0ABN8Q8X4_9CNID</name>
<dbReference type="PROSITE" id="PS00028">
    <property type="entry name" value="ZINC_FINGER_C2H2_1"/>
    <property type="match status" value="1"/>
</dbReference>
<proteinExistence type="predicted"/>